<dbReference type="Gene3D" id="3.40.50.1010">
    <property type="entry name" value="5'-nuclease"/>
    <property type="match status" value="1"/>
</dbReference>
<evidence type="ECO:0000259" key="1">
    <source>
        <dbReference type="Pfam" id="PF01850"/>
    </source>
</evidence>
<dbReference type="Proteomes" id="UP000479335">
    <property type="component" value="Unassembled WGS sequence"/>
</dbReference>
<sequence length="131" mass="14444">MIGLDTNVLLRYFMQDDIRQSAKAGRLINSLSRTEQGFVSLVVVAELVWALSYGFQLDRGELHAVLVQLVNMPELKVEKTAQVLQALRQFKVSSVDLADCLIIGIAKNAGCSRTATFDRKAARLPGAFYIG</sequence>
<dbReference type="PANTHER" id="PTHR39664">
    <property type="match status" value="1"/>
</dbReference>
<reference evidence="2 3" key="1">
    <citation type="submission" date="2019-12" db="EMBL/GenBank/DDBJ databases">
        <title>Novel species isolated from a subtropical stream in China.</title>
        <authorList>
            <person name="Lu H."/>
        </authorList>
    </citation>
    <scope>NUCLEOTIDE SEQUENCE [LARGE SCALE GENOMIC DNA]</scope>
    <source>
        <strain evidence="2 3">FT135W</strain>
    </source>
</reference>
<name>A0A6L8KGR0_9BURK</name>
<comment type="caution">
    <text evidence="2">The sequence shown here is derived from an EMBL/GenBank/DDBJ whole genome shotgun (WGS) entry which is preliminary data.</text>
</comment>
<dbReference type="RefSeq" id="WP_161007134.1">
    <property type="nucleotide sequence ID" value="NZ_WWCN01000007.1"/>
</dbReference>
<evidence type="ECO:0000313" key="3">
    <source>
        <dbReference type="Proteomes" id="UP000479335"/>
    </source>
</evidence>
<dbReference type="InterPro" id="IPR002716">
    <property type="entry name" value="PIN_dom"/>
</dbReference>
<dbReference type="AlphaFoldDB" id="A0A6L8KGR0"/>
<dbReference type="PANTHER" id="PTHR39664:SF2">
    <property type="entry name" value="NUCLEIC ACID-BINDING PROTEIN, CONTAINING PIN DOMAIN-RELATED"/>
    <property type="match status" value="1"/>
</dbReference>
<dbReference type="Pfam" id="PF01850">
    <property type="entry name" value="PIN"/>
    <property type="match status" value="1"/>
</dbReference>
<feature type="domain" description="PIN" evidence="1">
    <location>
        <begin position="4"/>
        <end position="125"/>
    </location>
</feature>
<evidence type="ECO:0000313" key="2">
    <source>
        <dbReference type="EMBL" id="MYM23651.1"/>
    </source>
</evidence>
<proteinExistence type="predicted"/>
<protein>
    <submittedName>
        <fullName evidence="2">PIN domain-containing protein</fullName>
    </submittedName>
</protein>
<dbReference type="CDD" id="cd18683">
    <property type="entry name" value="PIN_VapC-like"/>
    <property type="match status" value="1"/>
</dbReference>
<keyword evidence="3" id="KW-1185">Reference proteome</keyword>
<dbReference type="InterPro" id="IPR029060">
    <property type="entry name" value="PIN-like_dom_sf"/>
</dbReference>
<accession>A0A6L8KGR0</accession>
<dbReference type="EMBL" id="WWCN01000007">
    <property type="protein sequence ID" value="MYM23651.1"/>
    <property type="molecule type" value="Genomic_DNA"/>
</dbReference>
<organism evidence="2 3">
    <name type="scientific">Duganella flavida</name>
    <dbReference type="NCBI Taxonomy" id="2692175"/>
    <lineage>
        <taxon>Bacteria</taxon>
        <taxon>Pseudomonadati</taxon>
        <taxon>Pseudomonadota</taxon>
        <taxon>Betaproteobacteria</taxon>
        <taxon>Burkholderiales</taxon>
        <taxon>Oxalobacteraceae</taxon>
        <taxon>Telluria group</taxon>
        <taxon>Duganella</taxon>
    </lineage>
</organism>
<dbReference type="SUPFAM" id="SSF88723">
    <property type="entry name" value="PIN domain-like"/>
    <property type="match status" value="1"/>
</dbReference>
<gene>
    <name evidence="2" type="ORF">GTP46_13430</name>
</gene>